<reference evidence="2" key="2">
    <citation type="journal article" date="2024" name="Plant">
        <title>Genomic evolution and insights into agronomic trait innovations of Sesamum species.</title>
        <authorList>
            <person name="Miao H."/>
            <person name="Wang L."/>
            <person name="Qu L."/>
            <person name="Liu H."/>
            <person name="Sun Y."/>
            <person name="Le M."/>
            <person name="Wang Q."/>
            <person name="Wei S."/>
            <person name="Zheng Y."/>
            <person name="Lin W."/>
            <person name="Duan Y."/>
            <person name="Cao H."/>
            <person name="Xiong S."/>
            <person name="Wang X."/>
            <person name="Wei L."/>
            <person name="Li C."/>
            <person name="Ma Q."/>
            <person name="Ju M."/>
            <person name="Zhao R."/>
            <person name="Li G."/>
            <person name="Mu C."/>
            <person name="Tian Q."/>
            <person name="Mei H."/>
            <person name="Zhang T."/>
            <person name="Gao T."/>
            <person name="Zhang H."/>
        </authorList>
    </citation>
    <scope>NUCLEOTIDE SEQUENCE</scope>
    <source>
        <strain evidence="2">KEN8</strain>
    </source>
</reference>
<organism evidence="2">
    <name type="scientific">Sesamum calycinum</name>
    <dbReference type="NCBI Taxonomy" id="2727403"/>
    <lineage>
        <taxon>Eukaryota</taxon>
        <taxon>Viridiplantae</taxon>
        <taxon>Streptophyta</taxon>
        <taxon>Embryophyta</taxon>
        <taxon>Tracheophyta</taxon>
        <taxon>Spermatophyta</taxon>
        <taxon>Magnoliopsida</taxon>
        <taxon>eudicotyledons</taxon>
        <taxon>Gunneridae</taxon>
        <taxon>Pentapetalae</taxon>
        <taxon>asterids</taxon>
        <taxon>lamiids</taxon>
        <taxon>Lamiales</taxon>
        <taxon>Pedaliaceae</taxon>
        <taxon>Sesamum</taxon>
    </lineage>
</organism>
<proteinExistence type="predicted"/>
<sequence>MSFVASLSVLQEPNSFAEAVTYPEWRDAMERFKLWRKTDTTRSKGSIIRRDFSPAAKAVTVQLFLALAISYAWPIQQLDINNAFLHGYLDEDLCMRPTEGYDVELGMVWTYFAQTKYILDTVKDAGLLHCKAATTPLPQACAAARVDASRIKANKASCISCIIVSWGETPRGGGSTWGGVGACSWGDRSCPLSGACSWGGRTCPLSGVCSLGGMACPLRGGCLRGRGLSAWGGVVHRVALDLPYSLVPLRCHPPHKLRGLVTWFAFSISG</sequence>
<dbReference type="AlphaFoldDB" id="A0AAW2LTV5"/>
<gene>
    <name evidence="2" type="ORF">Scaly_2523100</name>
</gene>
<reference evidence="2" key="1">
    <citation type="submission" date="2020-06" db="EMBL/GenBank/DDBJ databases">
        <authorList>
            <person name="Li T."/>
            <person name="Hu X."/>
            <person name="Zhang T."/>
            <person name="Song X."/>
            <person name="Zhang H."/>
            <person name="Dai N."/>
            <person name="Sheng W."/>
            <person name="Hou X."/>
            <person name="Wei L."/>
        </authorList>
    </citation>
    <scope>NUCLEOTIDE SEQUENCE</scope>
    <source>
        <strain evidence="2">KEN8</strain>
        <tissue evidence="2">Leaf</tissue>
    </source>
</reference>
<evidence type="ECO:0000313" key="2">
    <source>
        <dbReference type="EMBL" id="KAL0322267.1"/>
    </source>
</evidence>
<evidence type="ECO:0000259" key="1">
    <source>
        <dbReference type="Pfam" id="PF07727"/>
    </source>
</evidence>
<dbReference type="EMBL" id="JACGWM010000016">
    <property type="protein sequence ID" value="KAL0322267.1"/>
    <property type="molecule type" value="Genomic_DNA"/>
</dbReference>
<name>A0AAW2LTV5_9LAMI</name>
<dbReference type="InterPro" id="IPR013103">
    <property type="entry name" value="RVT_2"/>
</dbReference>
<comment type="caution">
    <text evidence="2">The sequence shown here is derived from an EMBL/GenBank/DDBJ whole genome shotgun (WGS) entry which is preliminary data.</text>
</comment>
<accession>A0AAW2LTV5</accession>
<feature type="domain" description="Reverse transcriptase Ty1/copia-type" evidence="1">
    <location>
        <begin position="51"/>
        <end position="104"/>
    </location>
</feature>
<dbReference type="Pfam" id="PF07727">
    <property type="entry name" value="RVT_2"/>
    <property type="match status" value="1"/>
</dbReference>
<protein>
    <recommendedName>
        <fullName evidence="1">Reverse transcriptase Ty1/copia-type domain-containing protein</fullName>
    </recommendedName>
</protein>